<dbReference type="RefSeq" id="XP_030995606.1">
    <property type="nucleotide sequence ID" value="XM_031140134.1"/>
</dbReference>
<dbReference type="OrthoDB" id="3485856at2759"/>
<protein>
    <submittedName>
        <fullName evidence="2">Uncharacterized protein</fullName>
    </submittedName>
</protein>
<proteinExistence type="predicted"/>
<accession>A0A507ASW5</accession>
<gene>
    <name evidence="2" type="ORF">E0L32_005595</name>
</gene>
<dbReference type="STRING" id="1093900.A0A507ASW5"/>
<evidence type="ECO:0000256" key="1">
    <source>
        <dbReference type="SAM" id="MobiDB-lite"/>
    </source>
</evidence>
<organism evidence="2 3">
    <name type="scientific">Thyridium curvatum</name>
    <dbReference type="NCBI Taxonomy" id="1093900"/>
    <lineage>
        <taxon>Eukaryota</taxon>
        <taxon>Fungi</taxon>
        <taxon>Dikarya</taxon>
        <taxon>Ascomycota</taxon>
        <taxon>Pezizomycotina</taxon>
        <taxon>Sordariomycetes</taxon>
        <taxon>Sordariomycetidae</taxon>
        <taxon>Thyridiales</taxon>
        <taxon>Thyridiaceae</taxon>
        <taxon>Thyridium</taxon>
    </lineage>
</organism>
<name>A0A507ASW5_9PEZI</name>
<feature type="compositionally biased region" description="Basic and acidic residues" evidence="1">
    <location>
        <begin position="10"/>
        <end position="20"/>
    </location>
</feature>
<feature type="region of interest" description="Disordered" evidence="1">
    <location>
        <begin position="1"/>
        <end position="63"/>
    </location>
</feature>
<evidence type="ECO:0000313" key="3">
    <source>
        <dbReference type="Proteomes" id="UP000319257"/>
    </source>
</evidence>
<dbReference type="GeneID" id="41973042"/>
<dbReference type="InParanoid" id="A0A507ASW5"/>
<reference evidence="2 3" key="1">
    <citation type="submission" date="2019-06" db="EMBL/GenBank/DDBJ databases">
        <title>Draft genome sequence of the filamentous fungus Phialemoniopsis curvata isolated from diesel fuel.</title>
        <authorList>
            <person name="Varaljay V.A."/>
            <person name="Lyon W.J."/>
            <person name="Crouch A.L."/>
            <person name="Drake C.E."/>
            <person name="Hollomon J.M."/>
            <person name="Nadeau L.J."/>
            <person name="Nunn H.S."/>
            <person name="Stevenson B.S."/>
            <person name="Bojanowski C.L."/>
            <person name="Crookes-Goodson W.J."/>
        </authorList>
    </citation>
    <scope>NUCLEOTIDE SEQUENCE [LARGE SCALE GENOMIC DNA]</scope>
    <source>
        <strain evidence="2 3">D216</strain>
    </source>
</reference>
<dbReference type="EMBL" id="SKBQ01000030">
    <property type="protein sequence ID" value="TPX13895.1"/>
    <property type="molecule type" value="Genomic_DNA"/>
</dbReference>
<sequence>MPTYSSEDACTDRPDDRSPGRDIGPASPDDPSPGHGIGPASPDDPSPGHDIGPASGTGPALGPGLEMEKAYTFFLELQATRYDPTRSKVETPQLPLRPKHFLQLQQLFNDDPRFASVRGKVRCTYDSETGLLSVAPRTSHLHALTVDKLAIRLFREKLSVIKQLDGPTGDFARGIIHLRSSDLEFIKMRPSHGDNDDDNNIRVFSTEPDEQFSHLRAPFPGIIIEVSVSQRWEKVKDKAERLMRKAKGKVALVINIDYPDHVHSKEATVSVWRSKILQHGLGPDGNQRSWSWSQEVNQEKIQHCDGTPVITDKTIPISLYEFAPFTAHAYNGADDIEMSLSFQELRCVVHEVQQEVAMIAEAKRNAGPPSEDDSESDED</sequence>
<evidence type="ECO:0000313" key="2">
    <source>
        <dbReference type="EMBL" id="TPX13895.1"/>
    </source>
</evidence>
<dbReference type="Proteomes" id="UP000319257">
    <property type="component" value="Unassembled WGS sequence"/>
</dbReference>
<comment type="caution">
    <text evidence="2">The sequence shown here is derived from an EMBL/GenBank/DDBJ whole genome shotgun (WGS) entry which is preliminary data.</text>
</comment>
<dbReference type="AlphaFoldDB" id="A0A507ASW5"/>
<keyword evidence="3" id="KW-1185">Reference proteome</keyword>